<evidence type="ECO:0000259" key="7">
    <source>
        <dbReference type="PROSITE" id="PS50913"/>
    </source>
</evidence>
<dbReference type="Pfam" id="PF01465">
    <property type="entry name" value="GRIP"/>
    <property type="match status" value="1"/>
</dbReference>
<dbReference type="AlphaFoldDB" id="A0AAU9IT61"/>
<feature type="coiled-coil region" evidence="6">
    <location>
        <begin position="138"/>
        <end position="186"/>
    </location>
</feature>
<evidence type="ECO:0000256" key="2">
    <source>
        <dbReference type="ARBA" id="ARBA00004496"/>
    </source>
</evidence>
<protein>
    <recommendedName>
        <fullName evidence="7">GRIP domain-containing protein</fullName>
    </recommendedName>
</protein>
<dbReference type="GO" id="GO:0005794">
    <property type="term" value="C:Golgi apparatus"/>
    <property type="evidence" value="ECO:0007669"/>
    <property type="project" value="TreeGrafter"/>
</dbReference>
<dbReference type="PANTHER" id="PTHR23157:SF25">
    <property type="entry name" value="GRIP AND COILED-COIL DOMAIN-CONTAINING PROTEIN 1"/>
    <property type="match status" value="1"/>
</dbReference>
<dbReference type="InterPro" id="IPR051952">
    <property type="entry name" value="Golgi-autophagy_related"/>
</dbReference>
<feature type="coiled-coil region" evidence="6">
    <location>
        <begin position="17"/>
        <end position="72"/>
    </location>
</feature>
<comment type="caution">
    <text evidence="8">The sequence shown here is derived from an EMBL/GenBank/DDBJ whole genome shotgun (WGS) entry which is preliminary data.</text>
</comment>
<accession>A0AAU9IT61</accession>
<evidence type="ECO:0000313" key="9">
    <source>
        <dbReference type="Proteomes" id="UP001162131"/>
    </source>
</evidence>
<evidence type="ECO:0000256" key="1">
    <source>
        <dbReference type="ARBA" id="ARBA00004184"/>
    </source>
</evidence>
<dbReference type="PANTHER" id="PTHR23157">
    <property type="entry name" value="GRIP AND COILED-COIL DOMAIN-CONTAINING PROTEIN 1"/>
    <property type="match status" value="1"/>
</dbReference>
<name>A0AAU9IT61_9CILI</name>
<proteinExistence type="predicted"/>
<dbReference type="SMART" id="SM00755">
    <property type="entry name" value="Grip"/>
    <property type="match status" value="1"/>
</dbReference>
<keyword evidence="3" id="KW-0963">Cytoplasm</keyword>
<evidence type="ECO:0000256" key="3">
    <source>
        <dbReference type="ARBA" id="ARBA00022490"/>
    </source>
</evidence>
<evidence type="ECO:0000256" key="6">
    <source>
        <dbReference type="SAM" id="Coils"/>
    </source>
</evidence>
<feature type="domain" description="GRIP" evidence="7">
    <location>
        <begin position="337"/>
        <end position="387"/>
    </location>
</feature>
<dbReference type="InterPro" id="IPR000237">
    <property type="entry name" value="GRIP_dom"/>
</dbReference>
<reference evidence="8" key="1">
    <citation type="submission" date="2021-09" db="EMBL/GenBank/DDBJ databases">
        <authorList>
            <consortium name="AG Swart"/>
            <person name="Singh M."/>
            <person name="Singh A."/>
            <person name="Seah K."/>
            <person name="Emmerich C."/>
        </authorList>
    </citation>
    <scope>NUCLEOTIDE SEQUENCE</scope>
    <source>
        <strain evidence="8">ATCC30299</strain>
    </source>
</reference>
<comment type="subcellular location">
    <subcellularLocation>
        <location evidence="2">Cytoplasm</location>
    </subcellularLocation>
    <subcellularLocation>
        <location evidence="1">Endomembrane system</location>
        <topology evidence="1">Peripheral membrane protein</topology>
    </subcellularLocation>
</comment>
<evidence type="ECO:0000256" key="5">
    <source>
        <dbReference type="ARBA" id="ARBA00023136"/>
    </source>
</evidence>
<gene>
    <name evidence="8" type="ORF">BSTOLATCC_MIC11407</name>
</gene>
<feature type="coiled-coil region" evidence="6">
    <location>
        <begin position="256"/>
        <end position="344"/>
    </location>
</feature>
<evidence type="ECO:0000313" key="8">
    <source>
        <dbReference type="EMBL" id="CAG9314400.1"/>
    </source>
</evidence>
<keyword evidence="4 6" id="KW-0175">Coiled coil</keyword>
<dbReference type="Proteomes" id="UP001162131">
    <property type="component" value="Unassembled WGS sequence"/>
</dbReference>
<evidence type="ECO:0000256" key="4">
    <source>
        <dbReference type="ARBA" id="ARBA00023054"/>
    </source>
</evidence>
<organism evidence="8 9">
    <name type="scientific">Blepharisma stoltei</name>
    <dbReference type="NCBI Taxonomy" id="1481888"/>
    <lineage>
        <taxon>Eukaryota</taxon>
        <taxon>Sar</taxon>
        <taxon>Alveolata</taxon>
        <taxon>Ciliophora</taxon>
        <taxon>Postciliodesmatophora</taxon>
        <taxon>Heterotrichea</taxon>
        <taxon>Heterotrichida</taxon>
        <taxon>Blepharismidae</taxon>
        <taxon>Blepharisma</taxon>
    </lineage>
</organism>
<dbReference type="Gene3D" id="1.10.220.60">
    <property type="entry name" value="GRIP domain"/>
    <property type="match status" value="1"/>
</dbReference>
<sequence length="400" mass="46774">MDGSPGSSVVSDAPSEKENLEVTIDALQQKNDRLKLLLIKQGQHTKSLKSKQEELENEKEALHIKLAETQGRLNKLLKYEPPKEEDIIEILARVKIDTEIYTCWRTRKGNYWCVEGTFVAKGQNPEVLDNSCNKKIQAEQAANIVRQYEDRMKRLQENMDAYEEKNQTLQQAYRDLQIRFDEIESREKSRPVGLVRCLIDESAELYEKVMGFVLDDEIDNNKLNSMQKSISNFVKKTSEGDALDLREHLGTIQRSLVDITRRLLHARNELQTQEKAWRATCDALMHEKEEMKVQISRLKVEMSKKQEEFQGTLMHLQQEKDFVAQEKSREIKQLQSEIKKSINVPYLKHVLIQYFCTDELDVQDRLINVLSTLLQFAPEEMTKIREHRMPKGVLTRILKW</sequence>
<dbReference type="PROSITE" id="PS50913">
    <property type="entry name" value="GRIP"/>
    <property type="match status" value="1"/>
</dbReference>
<dbReference type="EMBL" id="CAJZBQ010000012">
    <property type="protein sequence ID" value="CAG9314400.1"/>
    <property type="molecule type" value="Genomic_DNA"/>
</dbReference>
<keyword evidence="9" id="KW-1185">Reference proteome</keyword>
<keyword evidence="5" id="KW-0472">Membrane</keyword>